<accession>A0ABS7U073</accession>
<sequence length="306" mass="34747">MTALQVRRVQFDFDGDVPFLWQPEKPAFSLMTNMISIIAIAFEKYIVQAIRQAMPLITEPSVAAEADAFLRQEAQHARVHRQHLKALSRTYPGLQETVERAIGCFDELLATRSLNYHLAYIADLEASFTPTFKLLLDHEEQLFRPGDERVASMFLWHFVEEVEHRSSALIVYRAIGGGEAYRLAVLPSVALHMGRVLQVIVEGFNAHVPLEVRKIDARVLLPTFRARHFLRSLLSLFRGGSDGSLPDGLAGVSGPARRAASWRILRSQLPNHDPEHQPLPAFAAQWLERYERGEDVVRWYSSELAR</sequence>
<reference evidence="1" key="1">
    <citation type="submission" date="2021-08" db="EMBL/GenBank/DDBJ databases">
        <authorList>
            <person name="Stevens D.C."/>
        </authorList>
    </citation>
    <scope>NUCLEOTIDE SEQUENCE</scope>
    <source>
        <strain evidence="1">DSM 53165</strain>
    </source>
</reference>
<name>A0ABS7U073_9BACT</name>
<dbReference type="EMBL" id="JAIRAU010000044">
    <property type="protein sequence ID" value="MBZ5713922.1"/>
    <property type="molecule type" value="Genomic_DNA"/>
</dbReference>
<dbReference type="Proteomes" id="UP001139031">
    <property type="component" value="Unassembled WGS sequence"/>
</dbReference>
<protein>
    <submittedName>
        <fullName evidence="1">Metal-dependent hydrolase</fullName>
    </submittedName>
</protein>
<dbReference type="PANTHER" id="PTHR39456:SF1">
    <property type="entry name" value="METAL-DEPENDENT HYDROLASE"/>
    <property type="match status" value="1"/>
</dbReference>
<organism evidence="1 2">
    <name type="scientific">Nannocystis pusilla</name>
    <dbReference type="NCBI Taxonomy" id="889268"/>
    <lineage>
        <taxon>Bacteria</taxon>
        <taxon>Pseudomonadati</taxon>
        <taxon>Myxococcota</taxon>
        <taxon>Polyangia</taxon>
        <taxon>Nannocystales</taxon>
        <taxon>Nannocystaceae</taxon>
        <taxon>Nannocystis</taxon>
    </lineage>
</organism>
<evidence type="ECO:0000313" key="1">
    <source>
        <dbReference type="EMBL" id="MBZ5713922.1"/>
    </source>
</evidence>
<dbReference type="GO" id="GO:0016787">
    <property type="term" value="F:hydrolase activity"/>
    <property type="evidence" value="ECO:0007669"/>
    <property type="project" value="UniProtKB-KW"/>
</dbReference>
<proteinExistence type="predicted"/>
<dbReference type="InterPro" id="IPR016516">
    <property type="entry name" value="UCP07580"/>
</dbReference>
<keyword evidence="1" id="KW-0378">Hydrolase</keyword>
<dbReference type="RefSeq" id="WP_224195655.1">
    <property type="nucleotide sequence ID" value="NZ_JAIRAU010000044.1"/>
</dbReference>
<evidence type="ECO:0000313" key="2">
    <source>
        <dbReference type="Proteomes" id="UP001139031"/>
    </source>
</evidence>
<dbReference type="PANTHER" id="PTHR39456">
    <property type="entry name" value="METAL-DEPENDENT HYDROLASE"/>
    <property type="match status" value="1"/>
</dbReference>
<keyword evidence="2" id="KW-1185">Reference proteome</keyword>
<comment type="caution">
    <text evidence="1">The sequence shown here is derived from an EMBL/GenBank/DDBJ whole genome shotgun (WGS) entry which is preliminary data.</text>
</comment>
<gene>
    <name evidence="1" type="ORF">K7C98_32220</name>
</gene>
<dbReference type="Pfam" id="PF10118">
    <property type="entry name" value="Metal_hydrol"/>
    <property type="match status" value="1"/>
</dbReference>